<dbReference type="Proteomes" id="UP000264883">
    <property type="component" value="Chromosome"/>
</dbReference>
<evidence type="ECO:0000313" key="1">
    <source>
        <dbReference type="EMBL" id="ASW43558.1"/>
    </source>
</evidence>
<dbReference type="RefSeq" id="WP_119865691.1">
    <property type="nucleotide sequence ID" value="NZ_CP016786.1"/>
</dbReference>
<gene>
    <name evidence="1" type="ORF">BEN51_08700</name>
</gene>
<dbReference type="AlphaFoldDB" id="A0A343JDF0"/>
<dbReference type="OrthoDB" id="9777242at2"/>
<keyword evidence="2" id="KW-1185">Reference proteome</keyword>
<organism evidence="1 2">
    <name type="scientific">Clostridium isatidis</name>
    <dbReference type="NCBI Taxonomy" id="182773"/>
    <lineage>
        <taxon>Bacteria</taxon>
        <taxon>Bacillati</taxon>
        <taxon>Bacillota</taxon>
        <taxon>Clostridia</taxon>
        <taxon>Eubacteriales</taxon>
        <taxon>Clostridiaceae</taxon>
        <taxon>Clostridium</taxon>
    </lineage>
</organism>
<protein>
    <submittedName>
        <fullName evidence="1">Uncharacterized protein</fullName>
    </submittedName>
</protein>
<name>A0A343JDF0_9CLOT</name>
<evidence type="ECO:0000313" key="2">
    <source>
        <dbReference type="Proteomes" id="UP000264883"/>
    </source>
</evidence>
<reference evidence="1 2" key="1">
    <citation type="submission" date="2016-08" db="EMBL/GenBank/DDBJ databases">
        <title>Complete Genome Sequence Of The Indigo Reducing Clostridium isatidis DSM15098.</title>
        <authorList>
            <person name="Little G.T."/>
            <person name="Minton N.P."/>
        </authorList>
    </citation>
    <scope>NUCLEOTIDE SEQUENCE [LARGE SCALE GENOMIC DNA]</scope>
    <source>
        <strain evidence="1 2">DSM 15098</strain>
    </source>
</reference>
<proteinExistence type="predicted"/>
<sequence>MSLFLGKIHYWMFNKIIWFQNLEVELEKLAKNEGLNTEEILKSLDEKYGEKVENRPLEEIIDQGNIHGWLQDRIIIAENRLSALTAELLKIEYINKKIEEIYISQGTAAAEEVKGNNKAAEDAIAIYNLVNDYILDGMPCDRVNLIIEYEEDKVLWERRICVHKDIWEDKNIDVNYFYGLRDLWIKTFVEEVNANFQYRKLSEIEMVIERIR</sequence>
<accession>A0A343JDF0</accession>
<dbReference type="KEGG" id="cia:BEN51_08700"/>
<dbReference type="EMBL" id="CP016786">
    <property type="protein sequence ID" value="ASW43558.1"/>
    <property type="molecule type" value="Genomic_DNA"/>
</dbReference>